<dbReference type="Gene3D" id="2.40.170.20">
    <property type="entry name" value="TonB-dependent receptor, beta-barrel domain"/>
    <property type="match status" value="1"/>
</dbReference>
<dbReference type="InterPro" id="IPR039426">
    <property type="entry name" value="TonB-dep_rcpt-like"/>
</dbReference>
<keyword evidence="5" id="KW-0472">Membrane</keyword>
<evidence type="ECO:0000256" key="6">
    <source>
        <dbReference type="ARBA" id="ARBA00023237"/>
    </source>
</evidence>
<dbReference type="InterPro" id="IPR037066">
    <property type="entry name" value="Plug_dom_sf"/>
</dbReference>
<evidence type="ECO:0000256" key="5">
    <source>
        <dbReference type="ARBA" id="ARBA00023136"/>
    </source>
</evidence>
<evidence type="ECO:0000256" key="1">
    <source>
        <dbReference type="ARBA" id="ARBA00004571"/>
    </source>
</evidence>
<dbReference type="GO" id="GO:0044718">
    <property type="term" value="P:siderophore transmembrane transport"/>
    <property type="evidence" value="ECO:0007669"/>
    <property type="project" value="TreeGrafter"/>
</dbReference>
<comment type="subcellular location">
    <subcellularLocation>
        <location evidence="1">Cell outer membrane</location>
        <topology evidence="1">Multi-pass membrane protein</topology>
    </subcellularLocation>
</comment>
<accession>A0A382KAA3</accession>
<gene>
    <name evidence="8" type="ORF">METZ01_LOCUS274244</name>
</gene>
<evidence type="ECO:0000313" key="8">
    <source>
        <dbReference type="EMBL" id="SVC21390.1"/>
    </source>
</evidence>
<feature type="domain" description="TonB-dependent receptor plug" evidence="7">
    <location>
        <begin position="33"/>
        <end position="130"/>
    </location>
</feature>
<dbReference type="PANTHER" id="PTHR30069:SF29">
    <property type="entry name" value="HEMOGLOBIN AND HEMOGLOBIN-HAPTOGLOBIN-BINDING PROTEIN 1-RELATED"/>
    <property type="match status" value="1"/>
</dbReference>
<sequence length="423" mass="47252">SLGQTTNQNIQMSQEVIEGGEVIVVAERPLVRKDLTASQRITTSDEIKDMPVESFLGVLTTQAGVNQGAGGEIHIRGGRSNEVGYYIDGVSVANPFFTNSLAVNISNKALEEMKVVSGTFNAEYGNAMSGIVNLQIKEGGPDYHGSLSVYSGDHFSNANDIFLNIDEIDYTANKVIEGSINGPVPILSGGNRFTFNISSRYSDSEGYLYGQREHDPDDYADFRVSDYWVIELGGDNKYVSMNPSKRLNILSKLTYRFTPKVKLSAQILHDRRDWGSYTHAYKYNPDGTYNHYTRNYNYSLKLTQAFTRSYYEANIFNATTDFKQYLYEDPADERYVSTNSILGSPPSTTFVFGGTQMGHYSRESVSRGGKLDFTSQLTSRHEIKIGVSTRIDDLEEDNFVILYDGFEYPDPTVLPANESPSHN</sequence>
<feature type="non-terminal residue" evidence="8">
    <location>
        <position position="423"/>
    </location>
</feature>
<keyword evidence="2" id="KW-0813">Transport</keyword>
<evidence type="ECO:0000256" key="2">
    <source>
        <dbReference type="ARBA" id="ARBA00022448"/>
    </source>
</evidence>
<dbReference type="GO" id="GO:0015344">
    <property type="term" value="F:siderophore uptake transmembrane transporter activity"/>
    <property type="evidence" value="ECO:0007669"/>
    <property type="project" value="TreeGrafter"/>
</dbReference>
<proteinExistence type="predicted"/>
<keyword evidence="3" id="KW-0812">Transmembrane</keyword>
<dbReference type="SUPFAM" id="SSF56935">
    <property type="entry name" value="Porins"/>
    <property type="match status" value="1"/>
</dbReference>
<dbReference type="EMBL" id="UINC01079410">
    <property type="protein sequence ID" value="SVC21390.1"/>
    <property type="molecule type" value="Genomic_DNA"/>
</dbReference>
<dbReference type="PROSITE" id="PS52016">
    <property type="entry name" value="TONB_DEPENDENT_REC_3"/>
    <property type="match status" value="1"/>
</dbReference>
<organism evidence="8">
    <name type="scientific">marine metagenome</name>
    <dbReference type="NCBI Taxonomy" id="408172"/>
    <lineage>
        <taxon>unclassified sequences</taxon>
        <taxon>metagenomes</taxon>
        <taxon>ecological metagenomes</taxon>
    </lineage>
</organism>
<dbReference type="AlphaFoldDB" id="A0A382KAA3"/>
<keyword evidence="4" id="KW-0732">Signal</keyword>
<dbReference type="InterPro" id="IPR036942">
    <property type="entry name" value="Beta-barrel_TonB_sf"/>
</dbReference>
<keyword evidence="6" id="KW-0998">Cell outer membrane</keyword>
<dbReference type="Gene3D" id="2.170.130.10">
    <property type="entry name" value="TonB-dependent receptor, plug domain"/>
    <property type="match status" value="1"/>
</dbReference>
<name>A0A382KAA3_9ZZZZ</name>
<evidence type="ECO:0000256" key="4">
    <source>
        <dbReference type="ARBA" id="ARBA00022729"/>
    </source>
</evidence>
<evidence type="ECO:0000256" key="3">
    <source>
        <dbReference type="ARBA" id="ARBA00022692"/>
    </source>
</evidence>
<feature type="non-terminal residue" evidence="8">
    <location>
        <position position="1"/>
    </location>
</feature>
<reference evidence="8" key="1">
    <citation type="submission" date="2018-05" db="EMBL/GenBank/DDBJ databases">
        <authorList>
            <person name="Lanie J.A."/>
            <person name="Ng W.-L."/>
            <person name="Kazmierczak K.M."/>
            <person name="Andrzejewski T.M."/>
            <person name="Davidsen T.M."/>
            <person name="Wayne K.J."/>
            <person name="Tettelin H."/>
            <person name="Glass J.I."/>
            <person name="Rusch D."/>
            <person name="Podicherti R."/>
            <person name="Tsui H.-C.T."/>
            <person name="Winkler M.E."/>
        </authorList>
    </citation>
    <scope>NUCLEOTIDE SEQUENCE</scope>
</reference>
<dbReference type="GO" id="GO:0009279">
    <property type="term" value="C:cell outer membrane"/>
    <property type="evidence" value="ECO:0007669"/>
    <property type="project" value="UniProtKB-SubCell"/>
</dbReference>
<dbReference type="InterPro" id="IPR012910">
    <property type="entry name" value="Plug_dom"/>
</dbReference>
<evidence type="ECO:0000259" key="7">
    <source>
        <dbReference type="Pfam" id="PF07715"/>
    </source>
</evidence>
<protein>
    <recommendedName>
        <fullName evidence="7">TonB-dependent receptor plug domain-containing protein</fullName>
    </recommendedName>
</protein>
<dbReference type="PANTHER" id="PTHR30069">
    <property type="entry name" value="TONB-DEPENDENT OUTER MEMBRANE RECEPTOR"/>
    <property type="match status" value="1"/>
</dbReference>
<dbReference type="Pfam" id="PF07715">
    <property type="entry name" value="Plug"/>
    <property type="match status" value="1"/>
</dbReference>